<evidence type="ECO:0008006" key="3">
    <source>
        <dbReference type="Google" id="ProtNLM"/>
    </source>
</evidence>
<dbReference type="RefSeq" id="WP_103238127.1">
    <property type="nucleotide sequence ID" value="NZ_JANJZD010000003.1"/>
</dbReference>
<name>A0A2K4ZC24_9FIRM</name>
<sequence length="57" mass="6787">MLPKDPVMLLSFVNMKLRDFYSSLDALCEEMEVREEEITARLSGIGYHYDRERNQFV</sequence>
<dbReference type="OrthoDB" id="6636823at2"/>
<dbReference type="AlphaFoldDB" id="A0A2K4ZC24"/>
<dbReference type="EMBL" id="OFSM01000003">
    <property type="protein sequence ID" value="SOY28015.1"/>
    <property type="molecule type" value="Genomic_DNA"/>
</dbReference>
<dbReference type="InterPro" id="IPR025346">
    <property type="entry name" value="DUF4250"/>
</dbReference>
<dbReference type="Pfam" id="PF14056">
    <property type="entry name" value="DUF4250"/>
    <property type="match status" value="1"/>
</dbReference>
<organism evidence="1 2">
    <name type="scientific">Acetatifactor muris</name>
    <dbReference type="NCBI Taxonomy" id="879566"/>
    <lineage>
        <taxon>Bacteria</taxon>
        <taxon>Bacillati</taxon>
        <taxon>Bacillota</taxon>
        <taxon>Clostridia</taxon>
        <taxon>Lachnospirales</taxon>
        <taxon>Lachnospiraceae</taxon>
        <taxon>Acetatifactor</taxon>
    </lineage>
</organism>
<gene>
    <name evidence="1" type="ORF">AMURIS_00720</name>
</gene>
<keyword evidence="2" id="KW-1185">Reference proteome</keyword>
<dbReference type="Proteomes" id="UP000236311">
    <property type="component" value="Unassembled WGS sequence"/>
</dbReference>
<protein>
    <recommendedName>
        <fullName evidence="3">DUF4250 domain-containing protein</fullName>
    </recommendedName>
</protein>
<accession>A0A2K4ZC24</accession>
<reference evidence="1 2" key="1">
    <citation type="submission" date="2018-01" db="EMBL/GenBank/DDBJ databases">
        <authorList>
            <person name="Gaut B.S."/>
            <person name="Morton B.R."/>
            <person name="Clegg M.T."/>
            <person name="Duvall M.R."/>
        </authorList>
    </citation>
    <scope>NUCLEOTIDE SEQUENCE [LARGE SCALE GENOMIC DNA]</scope>
    <source>
        <strain evidence="1">GP69</strain>
    </source>
</reference>
<evidence type="ECO:0000313" key="1">
    <source>
        <dbReference type="EMBL" id="SOY28015.1"/>
    </source>
</evidence>
<evidence type="ECO:0000313" key="2">
    <source>
        <dbReference type="Proteomes" id="UP000236311"/>
    </source>
</evidence>
<proteinExistence type="predicted"/>